<evidence type="ECO:0000313" key="3">
    <source>
        <dbReference type="EMBL" id="VVM04653.1"/>
    </source>
</evidence>
<gene>
    <name evidence="3" type="primary">plc</name>
    <name evidence="3" type="ORF">MAMC_00170</name>
</gene>
<comment type="caution">
    <text evidence="3">The sequence shown here is derived from an EMBL/GenBank/DDBJ whole genome shotgun (WGS) entry which is preliminary data.</text>
</comment>
<dbReference type="EMBL" id="CABFUZ020000027">
    <property type="protein sequence ID" value="VVM04653.1"/>
    <property type="molecule type" value="Genomic_DNA"/>
</dbReference>
<evidence type="ECO:0000256" key="2">
    <source>
        <dbReference type="SAM" id="MobiDB-lite"/>
    </source>
</evidence>
<reference evidence="3" key="1">
    <citation type="submission" date="2019-09" db="EMBL/GenBank/DDBJ databases">
        <authorList>
            <person name="Cremers G."/>
        </authorList>
    </citation>
    <scope>NUCLEOTIDE SEQUENCE [LARGE SCALE GENOMIC DNA]</scope>
    <source>
        <strain evidence="3">3B</strain>
    </source>
</reference>
<dbReference type="Pfam" id="PF04185">
    <property type="entry name" value="Phosphoesterase"/>
    <property type="match status" value="1"/>
</dbReference>
<name>A0A5E6MA70_9BACT</name>
<dbReference type="Proteomes" id="UP000381693">
    <property type="component" value="Unassembled WGS sequence"/>
</dbReference>
<keyword evidence="1 3" id="KW-0378">Hydrolase</keyword>
<dbReference type="EC" id="3.1.4.3" evidence="3"/>
<organism evidence="3 4">
    <name type="scientific">Methylacidimicrobium cyclopophantes</name>
    <dbReference type="NCBI Taxonomy" id="1041766"/>
    <lineage>
        <taxon>Bacteria</taxon>
        <taxon>Pseudomonadati</taxon>
        <taxon>Verrucomicrobiota</taxon>
        <taxon>Methylacidimicrobium</taxon>
    </lineage>
</organism>
<proteinExistence type="predicted"/>
<protein>
    <submittedName>
        <fullName evidence="3">Partial phospholipase C</fullName>
        <ecNumber evidence="3">3.1.4.3</ecNumber>
    </submittedName>
</protein>
<keyword evidence="4" id="KW-1185">Reference proteome</keyword>
<sequence>MRTQPPPLSRLAGRSSDPARAKQASPGPSISVVGGRGRRAAGSHLSIPPPALCLLCRYGPESQKRSLSLKHEPDFLADLQNDGLPPICLVKPLGRYSEHSGYATIEEEENHLLALLPAIRSSCYWPHSLMLLACETVSFLRLLEWRFGLEPLADRDAAAADLMDALDFSMREELAATTGRALEECACGRLRRP</sequence>
<feature type="region of interest" description="Disordered" evidence="2">
    <location>
        <begin position="1"/>
        <end position="35"/>
    </location>
</feature>
<evidence type="ECO:0000313" key="4">
    <source>
        <dbReference type="Proteomes" id="UP000381693"/>
    </source>
</evidence>
<dbReference type="GO" id="GO:0034480">
    <property type="term" value="F:phosphatidylcholine phospholipase C activity"/>
    <property type="evidence" value="ECO:0007669"/>
    <property type="project" value="UniProtKB-EC"/>
</dbReference>
<accession>A0A5E6MA70</accession>
<feature type="non-terminal residue" evidence="3">
    <location>
        <position position="193"/>
    </location>
</feature>
<dbReference type="InterPro" id="IPR017850">
    <property type="entry name" value="Alkaline_phosphatase_core_sf"/>
</dbReference>
<dbReference type="AlphaFoldDB" id="A0A5E6MA70"/>
<dbReference type="Gene3D" id="3.40.720.10">
    <property type="entry name" value="Alkaline Phosphatase, subunit A"/>
    <property type="match status" value="1"/>
</dbReference>
<feature type="compositionally biased region" description="Low complexity" evidence="2">
    <location>
        <begin position="24"/>
        <end position="33"/>
    </location>
</feature>
<dbReference type="InterPro" id="IPR007312">
    <property type="entry name" value="Phosphoesterase"/>
</dbReference>
<evidence type="ECO:0000256" key="1">
    <source>
        <dbReference type="ARBA" id="ARBA00022801"/>
    </source>
</evidence>